<sequence>MPETIPSIILDCDPGHDDALAIVVAARHTNLLGITTVSGNAPIESTTYNALVMKDLLGLDVPVHRGAMCPLVAEPQYATYVHGESGLDGADLPAPTSTIDSENAVEYIIDTCRATEGIWLVPTGPLTNIAMALRLAPDVGHRIAGISLMGGGTFGNRTTSAEFNIWVDPEAADIVYKYGGPLIMAGLHVTHQFRATQPRIDVVKAMPGQLASVLGDLMQFFTNMYMSRHHGMDGGAVHDPLAILVLTHPHLFTRKNAHVVIELTGTHTRGMTVIDERDLREVKDGNCDVLMTVNAQEAFDVMTEAIKYFSH</sequence>
<accession>A0A6J7TM01</accession>
<reference evidence="6" key="1">
    <citation type="submission" date="2020-05" db="EMBL/GenBank/DDBJ databases">
        <authorList>
            <person name="Chiriac C."/>
            <person name="Salcher M."/>
            <person name="Ghai R."/>
            <person name="Kavagutti S V."/>
        </authorList>
    </citation>
    <scope>NUCLEOTIDE SEQUENCE</scope>
</reference>
<dbReference type="GO" id="GO:0005829">
    <property type="term" value="C:cytosol"/>
    <property type="evidence" value="ECO:0007669"/>
    <property type="project" value="TreeGrafter"/>
</dbReference>
<dbReference type="SUPFAM" id="SSF53590">
    <property type="entry name" value="Nucleoside hydrolase"/>
    <property type="match status" value="1"/>
</dbReference>
<evidence type="ECO:0000313" key="5">
    <source>
        <dbReference type="EMBL" id="CAB4788785.1"/>
    </source>
</evidence>
<dbReference type="Gene3D" id="3.90.245.10">
    <property type="entry name" value="Ribonucleoside hydrolase-like"/>
    <property type="match status" value="1"/>
</dbReference>
<dbReference type="CDD" id="cd02651">
    <property type="entry name" value="nuc_hydro_IU_UC_XIUA"/>
    <property type="match status" value="1"/>
</dbReference>
<evidence type="ECO:0000256" key="1">
    <source>
        <dbReference type="ARBA" id="ARBA00022801"/>
    </source>
</evidence>
<protein>
    <submittedName>
        <fullName evidence="6">Unannotated protein</fullName>
    </submittedName>
</protein>
<gene>
    <name evidence="4" type="ORF">UFOPK1960_01027</name>
    <name evidence="5" type="ORF">UFOPK2921_01303</name>
    <name evidence="6" type="ORF">UFOPK4275_01108</name>
</gene>
<organism evidence="6">
    <name type="scientific">freshwater metagenome</name>
    <dbReference type="NCBI Taxonomy" id="449393"/>
    <lineage>
        <taxon>unclassified sequences</taxon>
        <taxon>metagenomes</taxon>
        <taxon>ecological metagenomes</taxon>
    </lineage>
</organism>
<proteinExistence type="predicted"/>
<name>A0A6J7TM01_9ZZZZ</name>
<dbReference type="EMBL" id="CAEZZV010000204">
    <property type="protein sequence ID" value="CAB4788785.1"/>
    <property type="molecule type" value="Genomic_DNA"/>
</dbReference>
<dbReference type="PANTHER" id="PTHR12304:SF4">
    <property type="entry name" value="URIDINE NUCLEOSIDASE"/>
    <property type="match status" value="1"/>
</dbReference>
<dbReference type="InterPro" id="IPR023186">
    <property type="entry name" value="IUNH"/>
</dbReference>
<feature type="domain" description="Inosine/uridine-preferring nucleoside hydrolase" evidence="3">
    <location>
        <begin position="8"/>
        <end position="299"/>
    </location>
</feature>
<dbReference type="Pfam" id="PF01156">
    <property type="entry name" value="IU_nuc_hydro"/>
    <property type="match status" value="1"/>
</dbReference>
<dbReference type="GO" id="GO:0008477">
    <property type="term" value="F:purine nucleosidase activity"/>
    <property type="evidence" value="ECO:0007669"/>
    <property type="project" value="TreeGrafter"/>
</dbReference>
<evidence type="ECO:0000313" key="4">
    <source>
        <dbReference type="EMBL" id="CAB4636731.1"/>
    </source>
</evidence>
<evidence type="ECO:0000256" key="2">
    <source>
        <dbReference type="ARBA" id="ARBA00023295"/>
    </source>
</evidence>
<keyword evidence="2" id="KW-0326">Glycosidase</keyword>
<dbReference type="EMBL" id="CAFBQJ010000223">
    <property type="protein sequence ID" value="CAB5054192.1"/>
    <property type="molecule type" value="Genomic_DNA"/>
</dbReference>
<evidence type="ECO:0000313" key="6">
    <source>
        <dbReference type="EMBL" id="CAB5054192.1"/>
    </source>
</evidence>
<dbReference type="PANTHER" id="PTHR12304">
    <property type="entry name" value="INOSINE-URIDINE PREFERRING NUCLEOSIDE HYDROLASE"/>
    <property type="match status" value="1"/>
</dbReference>
<dbReference type="GO" id="GO:0006152">
    <property type="term" value="P:purine nucleoside catabolic process"/>
    <property type="evidence" value="ECO:0007669"/>
    <property type="project" value="TreeGrafter"/>
</dbReference>
<dbReference type="AlphaFoldDB" id="A0A6J7TM01"/>
<evidence type="ECO:0000259" key="3">
    <source>
        <dbReference type="Pfam" id="PF01156"/>
    </source>
</evidence>
<dbReference type="InterPro" id="IPR036452">
    <property type="entry name" value="Ribo_hydro-like"/>
</dbReference>
<keyword evidence="1" id="KW-0378">Hydrolase</keyword>
<dbReference type="InterPro" id="IPR001910">
    <property type="entry name" value="Inosine/uridine_hydrolase_dom"/>
</dbReference>
<dbReference type="EMBL" id="CAEZVL010000171">
    <property type="protein sequence ID" value="CAB4636731.1"/>
    <property type="molecule type" value="Genomic_DNA"/>
</dbReference>